<dbReference type="PROSITE" id="PS50090">
    <property type="entry name" value="MYB_LIKE"/>
    <property type="match status" value="1"/>
</dbReference>
<dbReference type="PANTHER" id="PTHR44042">
    <property type="entry name" value="DUPLICATED HOMEODOMAIN-LIKE SUPERFAMILY PROTEIN-RELATED"/>
    <property type="match status" value="1"/>
</dbReference>
<organism evidence="10 11">
    <name type="scientific">Trapa natans</name>
    <name type="common">Water chestnut</name>
    <dbReference type="NCBI Taxonomy" id="22666"/>
    <lineage>
        <taxon>Eukaryota</taxon>
        <taxon>Viridiplantae</taxon>
        <taxon>Streptophyta</taxon>
        <taxon>Embryophyta</taxon>
        <taxon>Tracheophyta</taxon>
        <taxon>Spermatophyta</taxon>
        <taxon>Magnoliopsida</taxon>
        <taxon>eudicotyledons</taxon>
        <taxon>Gunneridae</taxon>
        <taxon>Pentapetalae</taxon>
        <taxon>rosids</taxon>
        <taxon>malvids</taxon>
        <taxon>Myrtales</taxon>
        <taxon>Lythraceae</taxon>
        <taxon>Trapa</taxon>
    </lineage>
</organism>
<dbReference type="NCBIfam" id="TIGR01557">
    <property type="entry name" value="myb_SHAQKYF"/>
    <property type="match status" value="1"/>
</dbReference>
<evidence type="ECO:0000259" key="9">
    <source>
        <dbReference type="PROSITE" id="PS51294"/>
    </source>
</evidence>
<evidence type="ECO:0000256" key="1">
    <source>
        <dbReference type="ARBA" id="ARBA00004123"/>
    </source>
</evidence>
<dbReference type="GO" id="GO:0010468">
    <property type="term" value="P:regulation of gene expression"/>
    <property type="evidence" value="ECO:0007669"/>
    <property type="project" value="UniProtKB-ARBA"/>
</dbReference>
<dbReference type="GO" id="GO:0003677">
    <property type="term" value="F:DNA binding"/>
    <property type="evidence" value="ECO:0007669"/>
    <property type="project" value="UniProtKB-KW"/>
</dbReference>
<dbReference type="SUPFAM" id="SSF46689">
    <property type="entry name" value="Homeodomain-like"/>
    <property type="match status" value="2"/>
</dbReference>
<dbReference type="InterPro" id="IPR009057">
    <property type="entry name" value="Homeodomain-like_sf"/>
</dbReference>
<dbReference type="CDD" id="cd00167">
    <property type="entry name" value="SANT"/>
    <property type="match status" value="2"/>
</dbReference>
<sequence length="278" mass="31304">MNRGIEVLTPAIASYLQQSCWLFQGTDETRWSSEENKMFEKALALFDVDTPDKWLKVAKMVPGKSVWDVIKHYKELVEDVCDIEAGTFPGPGHQRNSITLDWTSGSNNGCSGSKHQYNNTYWKRGTSSTRPEQDRKKGVPWSEEEHRQFLMGLKKYGKGDWRNISRHFVTTRTPTQVASHAQKYFIRQLSGGKDKRRSSIHDITTGHLPNSDPPSPVTSMVDNNCLATATQLNDQNQNQILGGAIGKELLHASKVANVSNDPDLCVSPYVTSFSQRIF</sequence>
<comment type="caution">
    <text evidence="10">The sequence shown here is derived from an EMBL/GenBank/DDBJ whole genome shotgun (WGS) entry which is preliminary data.</text>
</comment>
<feature type="region of interest" description="Disordered" evidence="6">
    <location>
        <begin position="121"/>
        <end position="143"/>
    </location>
</feature>
<evidence type="ECO:0000313" key="11">
    <source>
        <dbReference type="Proteomes" id="UP001346149"/>
    </source>
</evidence>
<dbReference type="SMART" id="SM00717">
    <property type="entry name" value="SANT"/>
    <property type="match status" value="2"/>
</dbReference>
<evidence type="ECO:0000256" key="6">
    <source>
        <dbReference type="SAM" id="MobiDB-lite"/>
    </source>
</evidence>
<dbReference type="InterPro" id="IPR001005">
    <property type="entry name" value="SANT/Myb"/>
</dbReference>
<keyword evidence="3" id="KW-0238">DNA-binding</keyword>
<feature type="compositionally biased region" description="Basic and acidic residues" evidence="6">
    <location>
        <begin position="131"/>
        <end position="143"/>
    </location>
</feature>
<dbReference type="PANTHER" id="PTHR44042:SF58">
    <property type="entry name" value="DUPLICATED HOMEODOMAIN-LIKE SUPERFAMILY PROTEIN"/>
    <property type="match status" value="1"/>
</dbReference>
<dbReference type="Pfam" id="PF00249">
    <property type="entry name" value="Myb_DNA-binding"/>
    <property type="match status" value="1"/>
</dbReference>
<evidence type="ECO:0000256" key="2">
    <source>
        <dbReference type="ARBA" id="ARBA00023015"/>
    </source>
</evidence>
<dbReference type="PROSITE" id="PS51294">
    <property type="entry name" value="HTH_MYB"/>
    <property type="match status" value="1"/>
</dbReference>
<keyword evidence="5" id="KW-0539">Nucleus</keyword>
<keyword evidence="4" id="KW-0804">Transcription</keyword>
<evidence type="ECO:0000259" key="8">
    <source>
        <dbReference type="PROSITE" id="PS51293"/>
    </source>
</evidence>
<keyword evidence="11" id="KW-1185">Reference proteome</keyword>
<feature type="compositionally biased region" description="Polar residues" evidence="6">
    <location>
        <begin position="121"/>
        <end position="130"/>
    </location>
</feature>
<feature type="domain" description="Myb-like" evidence="7">
    <location>
        <begin position="133"/>
        <end position="185"/>
    </location>
</feature>
<dbReference type="GO" id="GO:0005634">
    <property type="term" value="C:nucleus"/>
    <property type="evidence" value="ECO:0007669"/>
    <property type="project" value="UniProtKB-SubCell"/>
</dbReference>
<dbReference type="AlphaFoldDB" id="A0AAN7MDA9"/>
<dbReference type="FunFam" id="1.10.10.60:FF:000009">
    <property type="entry name" value="transcription factor MYB1R1"/>
    <property type="match status" value="1"/>
</dbReference>
<evidence type="ECO:0000313" key="10">
    <source>
        <dbReference type="EMBL" id="KAK4803054.1"/>
    </source>
</evidence>
<gene>
    <name evidence="10" type="ORF">SAY86_001257</name>
</gene>
<feature type="domain" description="SANT" evidence="8">
    <location>
        <begin position="141"/>
        <end position="189"/>
    </location>
</feature>
<dbReference type="Gene3D" id="1.10.10.60">
    <property type="entry name" value="Homeodomain-like"/>
    <property type="match status" value="2"/>
</dbReference>
<dbReference type="InterPro" id="IPR017930">
    <property type="entry name" value="Myb_dom"/>
</dbReference>
<name>A0AAN7MDA9_TRANT</name>
<dbReference type="Pfam" id="PF23082">
    <property type="entry name" value="Myb_DNA-binding_2"/>
    <property type="match status" value="1"/>
</dbReference>
<feature type="domain" description="HTH myb-type" evidence="9">
    <location>
        <begin position="133"/>
        <end position="189"/>
    </location>
</feature>
<comment type="subcellular location">
    <subcellularLocation>
        <location evidence="1">Nucleus</location>
    </subcellularLocation>
</comment>
<dbReference type="InterPro" id="IPR006447">
    <property type="entry name" value="Myb_dom_plants"/>
</dbReference>
<evidence type="ECO:0000256" key="5">
    <source>
        <dbReference type="ARBA" id="ARBA00023242"/>
    </source>
</evidence>
<dbReference type="Proteomes" id="UP001346149">
    <property type="component" value="Unassembled WGS sequence"/>
</dbReference>
<dbReference type="PROSITE" id="PS51293">
    <property type="entry name" value="SANT"/>
    <property type="match status" value="1"/>
</dbReference>
<feature type="region of interest" description="Disordered" evidence="6">
    <location>
        <begin position="190"/>
        <end position="217"/>
    </location>
</feature>
<keyword evidence="2" id="KW-0805">Transcription regulation</keyword>
<dbReference type="EMBL" id="JAXQNO010000002">
    <property type="protein sequence ID" value="KAK4803054.1"/>
    <property type="molecule type" value="Genomic_DNA"/>
</dbReference>
<evidence type="ECO:0000256" key="3">
    <source>
        <dbReference type="ARBA" id="ARBA00023125"/>
    </source>
</evidence>
<accession>A0AAN7MDA9</accession>
<proteinExistence type="predicted"/>
<evidence type="ECO:0000256" key="4">
    <source>
        <dbReference type="ARBA" id="ARBA00023163"/>
    </source>
</evidence>
<dbReference type="FunFam" id="1.10.10.60:FF:000154">
    <property type="entry name" value="Transcription factor SRM1"/>
    <property type="match status" value="1"/>
</dbReference>
<reference evidence="10 11" key="1">
    <citation type="journal article" date="2023" name="Hortic Res">
        <title>Pangenome of water caltrop reveals structural variations and asymmetric subgenome divergence after allopolyploidization.</title>
        <authorList>
            <person name="Zhang X."/>
            <person name="Chen Y."/>
            <person name="Wang L."/>
            <person name="Yuan Y."/>
            <person name="Fang M."/>
            <person name="Shi L."/>
            <person name="Lu R."/>
            <person name="Comes H.P."/>
            <person name="Ma Y."/>
            <person name="Chen Y."/>
            <person name="Huang G."/>
            <person name="Zhou Y."/>
            <person name="Zheng Z."/>
            <person name="Qiu Y."/>
        </authorList>
    </citation>
    <scope>NUCLEOTIDE SEQUENCE [LARGE SCALE GENOMIC DNA]</scope>
    <source>
        <strain evidence="10">F231</strain>
    </source>
</reference>
<protein>
    <submittedName>
        <fullName evidence="10">Uncharacterized protein</fullName>
    </submittedName>
</protein>
<dbReference type="InterPro" id="IPR017884">
    <property type="entry name" value="SANT_dom"/>
</dbReference>
<evidence type="ECO:0000259" key="7">
    <source>
        <dbReference type="PROSITE" id="PS50090"/>
    </source>
</evidence>